<evidence type="ECO:0000313" key="2">
    <source>
        <dbReference type="Proteomes" id="UP001470230"/>
    </source>
</evidence>
<dbReference type="EMBL" id="JAPFFF010000015">
    <property type="protein sequence ID" value="KAK8866818.1"/>
    <property type="molecule type" value="Genomic_DNA"/>
</dbReference>
<organism evidence="1 2">
    <name type="scientific">Tritrichomonas musculus</name>
    <dbReference type="NCBI Taxonomy" id="1915356"/>
    <lineage>
        <taxon>Eukaryota</taxon>
        <taxon>Metamonada</taxon>
        <taxon>Parabasalia</taxon>
        <taxon>Tritrichomonadida</taxon>
        <taxon>Tritrichomonadidae</taxon>
        <taxon>Tritrichomonas</taxon>
    </lineage>
</organism>
<sequence length="1569" mass="177125">MESILQNLSNLSKSARLVSTEQVLMTNVSLLDDFLNEGLSENQIESIESVLFSLFSINKFEFSAQCSLYIASKITYLYKLKKNPQLYDVTNFAITNPSTSTIFCAGYICKYIGSKSKTQLPHFADFLLKQKIELSVASLYALRCCFKAACGSLDSYLQPAFDYARKLVLSNTNLLVVNTNCDPFHQAVISMSIKLLKELIKIAGAPLYEFLDFAKQIYGSYKFPLLHDDIANLVARCACAPLYPKLNKKLKEKAEFSISNFQDTSDELNEPLETIKNFGKMTTNILRHFLNMLTPTLVARSSVPLFHFLRANCSQLKPNLIPILPIDTKFNLFTEVVNEGKIDSEQLQLLILLCPDSSSISEAASVALLLASSNEKAAQKAADEFFASFSKTHPVVTLSYLRTSLVFLAHPPELERDIEKELHGNACIATTILANIPRIEDALIQNEQTIVDYINDVFTAKNASSVRFADAFKFLSILDSLPVKESLVSDAVITAVDYLMSTSHHDKKWRLLLKNVLHFRTKFIEVAQNNLLVVAALSTTKSNNLLTRSILIDLEKLVPLSSNIEGWASETVRRVVESAKSIQPNQELIKKFILRPLPTGNDLLKFRSLGMRKEKKAQDNLEKMIVTFPSLFDTCSLNEKTELIKILLNDKKPVSYLFVLQLFRAIPQKMPKRAYTVLLKKLNDKNLMILEILADTISLYYNYDKTIMPVVFNFIEENSKKGTNVHGSCILLSSLFAHSQVAPAYISRSIILLNSFMKMGSSVPFAMHAINSMFIRHSMELTSLGIGMNEFSVLFEILNQSLSLQPVVLHLCSELFSFLVEINSSNIKAVENFVKISLQAINFTPIDFAKEAYLNCARSIITFAQGLKKFVQIRFPSSISASIPTELAACSAFSDLLKFENKIDLKLSKSVQIALNLLQKTSDERASSFIIALASSKPNLEFWIDLIRRILLVNSVFDSNASKIEPNQIVKVTFLEVTKIVLPDLASQFDLKTEYLDDIISAICQAIGTERVIIQDAAFPVLNKLINLFRNRRSENGGRLLDLYDVQFVSAVKIGFTLNLTTSGEFLSTYLSFRMQVVSEDTSNQEILDVYVPGLQNCQQRTSNYFSLVLDLCIVARRFDNIAELIKPFLKKVVPIFATIVLRSMKIKQKDWRDMSKFRSLVSSFYEQLPSNFVWLQYLAKCEVIDINVLLSFFIVELKIKNNEDWKSNGALNAIPVAFNYFGEKIKPELIDETIKIIAHLPQSNLVIDILKMASRLIKDNDQNQGFENLRLNILSLAMKVDFFIPEVFAHVLYKDKLLKLNPYSVAIGAHFIIQIQKGFEASRIVPLFKILFDHSPEVIGIILTVVLSKLDSNFDPIKIQIVTIALTSNGVDHVPLNLISRFAVQSFEQPTGIHMVSTILLKNPEVGIAILSQNVAKVSFLLADNDLENCRNDLRFIRLCLEVMLDNTNKIATIDSMATKFSLSIVELIFNVANKFGNDPQKGPQIVLECVFILRLIRDKKKKELQELFESKDKTEIEEFVSMIQKHINKANLRHKNNNLTVFSGNARTSKYDEWQSLTIGDYSSDED</sequence>
<keyword evidence="2" id="KW-1185">Reference proteome</keyword>
<name>A0ABR2IPC7_9EUKA</name>
<reference evidence="1 2" key="1">
    <citation type="submission" date="2024-04" db="EMBL/GenBank/DDBJ databases">
        <title>Tritrichomonas musculus Genome.</title>
        <authorList>
            <person name="Alves-Ferreira E."/>
            <person name="Grigg M."/>
            <person name="Lorenzi H."/>
            <person name="Galac M."/>
        </authorList>
    </citation>
    <scope>NUCLEOTIDE SEQUENCE [LARGE SCALE GENOMIC DNA]</scope>
    <source>
        <strain evidence="1 2">EAF2021</strain>
    </source>
</reference>
<comment type="caution">
    <text evidence="1">The sequence shown here is derived from an EMBL/GenBank/DDBJ whole genome shotgun (WGS) entry which is preliminary data.</text>
</comment>
<dbReference type="Proteomes" id="UP001470230">
    <property type="component" value="Unassembled WGS sequence"/>
</dbReference>
<evidence type="ECO:0000313" key="1">
    <source>
        <dbReference type="EMBL" id="KAK8866818.1"/>
    </source>
</evidence>
<accession>A0ABR2IPC7</accession>
<proteinExistence type="predicted"/>
<gene>
    <name evidence="1" type="ORF">M9Y10_009786</name>
</gene>
<protein>
    <submittedName>
        <fullName evidence="1">Uncharacterized protein</fullName>
    </submittedName>
</protein>